<evidence type="ECO:0000313" key="4">
    <source>
        <dbReference type="EMBL" id="WOX30565.1"/>
    </source>
</evidence>
<name>A0A8I2H902_9GAMM</name>
<dbReference type="Proteomes" id="UP000646877">
    <property type="component" value="Unassembled WGS sequence"/>
</dbReference>
<accession>A0A8I2H902</accession>
<gene>
    <name evidence="3" type="ORF">F9Y85_24350</name>
    <name evidence="4" type="ORF">R5H13_22025</name>
</gene>
<evidence type="ECO:0000259" key="2">
    <source>
        <dbReference type="Pfam" id="PF08906"/>
    </source>
</evidence>
<dbReference type="AlphaFoldDB" id="A0A8I2H902"/>
<dbReference type="InterPro" id="IPR015002">
    <property type="entry name" value="T6SS_Tdi1_C"/>
</dbReference>
<keyword evidence="6" id="KW-1185">Reference proteome</keyword>
<sequence length="226" mass="25488">MIETNDDDSAFFLSEFGQPTTIVPATTADIEAYRGKLPDQLLEYWQILGFSGFADGLFWLTNPADYQDILDRFLEDTPFEQHDIYYVIARNAWGKLQVYGEKTGVSLEISPHLNWMTTSVGSEQDIAAGKANQTAKDFIALQDPERLDIKNNQRKPLFPAALKKHGPLKGDEMYGFAPFLFMGGEKKVKNIEKCDIFAHLNLIADMGDMEIIDMASMVRGAIKQHE</sequence>
<dbReference type="EMBL" id="CP137579">
    <property type="protein sequence ID" value="WOX30565.1"/>
    <property type="molecule type" value="Genomic_DNA"/>
</dbReference>
<evidence type="ECO:0000313" key="5">
    <source>
        <dbReference type="Proteomes" id="UP000646877"/>
    </source>
</evidence>
<feature type="domain" description="T6SS immunity protein Tdi1 C-terminal" evidence="2">
    <location>
        <begin position="135"/>
        <end position="206"/>
    </location>
</feature>
<organism evidence="3 5">
    <name type="scientific">Pseudoalteromonas maricaloris</name>
    <dbReference type="NCBI Taxonomy" id="184924"/>
    <lineage>
        <taxon>Bacteria</taxon>
        <taxon>Pseudomonadati</taxon>
        <taxon>Pseudomonadota</taxon>
        <taxon>Gammaproteobacteria</taxon>
        <taxon>Alteromonadales</taxon>
        <taxon>Pseudoalteromonadaceae</taxon>
        <taxon>Pseudoalteromonas</taxon>
    </lineage>
</organism>
<dbReference type="Pfam" id="PF08906">
    <property type="entry name" value="T6SS_Tdi1_C"/>
    <property type="match status" value="1"/>
</dbReference>
<evidence type="ECO:0000259" key="1">
    <source>
        <dbReference type="Pfam" id="PF08887"/>
    </source>
</evidence>
<dbReference type="InterPro" id="IPR014983">
    <property type="entry name" value="GAD-rel"/>
</dbReference>
<proteinExistence type="predicted"/>
<reference evidence="4 6" key="2">
    <citation type="submission" date="2023-10" db="EMBL/GenBank/DDBJ databases">
        <title>To unveil natural product biosynthetic capacity in Pseudoalteromonas.</title>
        <authorList>
            <person name="Wang J."/>
        </authorList>
    </citation>
    <scope>NUCLEOTIDE SEQUENCE [LARGE SCALE GENOMIC DNA]</scope>
    <source>
        <strain evidence="4 6">DSM 15914</strain>
    </source>
</reference>
<protein>
    <submittedName>
        <fullName evidence="3">DUF1851 domain-containing protein</fullName>
    </submittedName>
    <submittedName>
        <fullName evidence="4">GAD-like domain-containing protein</fullName>
    </submittedName>
</protein>
<dbReference type="Proteomes" id="UP001304419">
    <property type="component" value="Chromosome 2"/>
</dbReference>
<dbReference type="EMBL" id="WEIA01000033">
    <property type="protein sequence ID" value="NLR24377.1"/>
    <property type="molecule type" value="Genomic_DNA"/>
</dbReference>
<dbReference type="RefSeq" id="WP_130127511.1">
    <property type="nucleotide sequence ID" value="NZ_CBCSDF010000036.1"/>
</dbReference>
<reference evidence="3" key="1">
    <citation type="submission" date="2019-10" db="EMBL/GenBank/DDBJ databases">
        <authorList>
            <person name="Paulsen S."/>
        </authorList>
    </citation>
    <scope>NUCLEOTIDE SEQUENCE</scope>
    <source>
        <strain evidence="3">LMG 19692</strain>
    </source>
</reference>
<feature type="domain" description="GAD-related" evidence="1">
    <location>
        <begin position="11"/>
        <end position="110"/>
    </location>
</feature>
<dbReference type="Pfam" id="PF08887">
    <property type="entry name" value="GAD-like"/>
    <property type="match status" value="1"/>
</dbReference>
<evidence type="ECO:0000313" key="3">
    <source>
        <dbReference type="EMBL" id="NLR24377.1"/>
    </source>
</evidence>
<evidence type="ECO:0000313" key="6">
    <source>
        <dbReference type="Proteomes" id="UP001304419"/>
    </source>
</evidence>